<reference evidence="2 3" key="1">
    <citation type="journal article" date="2012" name="Science">
        <title>The Paleozoic origin of enzymatic lignin decomposition reconstructed from 31 fungal genomes.</title>
        <authorList>
            <person name="Floudas D."/>
            <person name="Binder M."/>
            <person name="Riley R."/>
            <person name="Barry K."/>
            <person name="Blanchette R.A."/>
            <person name="Henrissat B."/>
            <person name="Martinez A.T."/>
            <person name="Otillar R."/>
            <person name="Spatafora J.W."/>
            <person name="Yadav J.S."/>
            <person name="Aerts A."/>
            <person name="Benoit I."/>
            <person name="Boyd A."/>
            <person name="Carlson A."/>
            <person name="Copeland A."/>
            <person name="Coutinho P.M."/>
            <person name="de Vries R.P."/>
            <person name="Ferreira P."/>
            <person name="Findley K."/>
            <person name="Foster B."/>
            <person name="Gaskell J."/>
            <person name="Glotzer D."/>
            <person name="Gorecki P."/>
            <person name="Heitman J."/>
            <person name="Hesse C."/>
            <person name="Hori C."/>
            <person name="Igarashi K."/>
            <person name="Jurgens J.A."/>
            <person name="Kallen N."/>
            <person name="Kersten P."/>
            <person name="Kohler A."/>
            <person name="Kuees U."/>
            <person name="Kumar T.K.A."/>
            <person name="Kuo A."/>
            <person name="LaButti K."/>
            <person name="Larrondo L.F."/>
            <person name="Lindquist E."/>
            <person name="Ling A."/>
            <person name="Lombard V."/>
            <person name="Lucas S."/>
            <person name="Lundell T."/>
            <person name="Martin R."/>
            <person name="McLaughlin D.J."/>
            <person name="Morgenstern I."/>
            <person name="Morin E."/>
            <person name="Murat C."/>
            <person name="Nagy L.G."/>
            <person name="Nolan M."/>
            <person name="Ohm R.A."/>
            <person name="Patyshakuliyeva A."/>
            <person name="Rokas A."/>
            <person name="Ruiz-Duenas F.J."/>
            <person name="Sabat G."/>
            <person name="Salamov A."/>
            <person name="Samejima M."/>
            <person name="Schmutz J."/>
            <person name="Slot J.C."/>
            <person name="St John F."/>
            <person name="Stenlid J."/>
            <person name="Sun H."/>
            <person name="Sun S."/>
            <person name="Syed K."/>
            <person name="Tsang A."/>
            <person name="Wiebenga A."/>
            <person name="Young D."/>
            <person name="Pisabarro A."/>
            <person name="Eastwood D.C."/>
            <person name="Martin F."/>
            <person name="Cullen D."/>
            <person name="Grigoriev I.V."/>
            <person name="Hibbett D.S."/>
        </authorList>
    </citation>
    <scope>NUCLEOTIDE SEQUENCE [LARGE SCALE GENOMIC DNA]</scope>
    <source>
        <strain evidence="2 3">MD-104</strain>
    </source>
</reference>
<sequence>MTTLKRLQYVLSWISVVSAWTHGRPERYWYSGRQPFGSCLVLTAVCFEICYCIAHRTMRSRRCCLISLPGKAERSNTP</sequence>
<gene>
    <name evidence="2" type="ORF">WOLCODRAFT_132795</name>
</gene>
<evidence type="ECO:0000313" key="2">
    <source>
        <dbReference type="EMBL" id="PCH43495.1"/>
    </source>
</evidence>
<proteinExistence type="predicted"/>
<feature type="signal peptide" evidence="1">
    <location>
        <begin position="1"/>
        <end position="19"/>
    </location>
</feature>
<keyword evidence="3" id="KW-1185">Reference proteome</keyword>
<evidence type="ECO:0000256" key="1">
    <source>
        <dbReference type="SAM" id="SignalP"/>
    </source>
</evidence>
<dbReference type="Proteomes" id="UP000218811">
    <property type="component" value="Unassembled WGS sequence"/>
</dbReference>
<keyword evidence="1" id="KW-0732">Signal</keyword>
<name>A0A2H3JPS3_WOLCO</name>
<protein>
    <recommendedName>
        <fullName evidence="4">Secreted protein</fullName>
    </recommendedName>
</protein>
<evidence type="ECO:0008006" key="4">
    <source>
        <dbReference type="Google" id="ProtNLM"/>
    </source>
</evidence>
<feature type="chain" id="PRO_5013601599" description="Secreted protein" evidence="1">
    <location>
        <begin position="20"/>
        <end position="78"/>
    </location>
</feature>
<accession>A0A2H3JPS3</accession>
<dbReference type="AlphaFoldDB" id="A0A2H3JPS3"/>
<dbReference type="EMBL" id="KB468146">
    <property type="protein sequence ID" value="PCH43495.1"/>
    <property type="molecule type" value="Genomic_DNA"/>
</dbReference>
<evidence type="ECO:0000313" key="3">
    <source>
        <dbReference type="Proteomes" id="UP000218811"/>
    </source>
</evidence>
<organism evidence="2 3">
    <name type="scientific">Wolfiporia cocos (strain MD-104)</name>
    <name type="common">Brown rot fungus</name>
    <dbReference type="NCBI Taxonomy" id="742152"/>
    <lineage>
        <taxon>Eukaryota</taxon>
        <taxon>Fungi</taxon>
        <taxon>Dikarya</taxon>
        <taxon>Basidiomycota</taxon>
        <taxon>Agaricomycotina</taxon>
        <taxon>Agaricomycetes</taxon>
        <taxon>Polyporales</taxon>
        <taxon>Phaeolaceae</taxon>
        <taxon>Wolfiporia</taxon>
    </lineage>
</organism>